<evidence type="ECO:0000256" key="2">
    <source>
        <dbReference type="ARBA" id="ARBA00023002"/>
    </source>
</evidence>
<dbReference type="InterPro" id="IPR002347">
    <property type="entry name" value="SDR_fam"/>
</dbReference>
<dbReference type="PRINTS" id="PR00080">
    <property type="entry name" value="SDRFAMILY"/>
</dbReference>
<reference evidence="5 6" key="1">
    <citation type="journal article" date="2019" name="Int. J. Syst. Evol. Microbiol.">
        <title>The Global Catalogue of Microorganisms (GCM) 10K type strain sequencing project: providing services to taxonomists for standard genome sequencing and annotation.</title>
        <authorList>
            <consortium name="The Broad Institute Genomics Platform"/>
            <consortium name="The Broad Institute Genome Sequencing Center for Infectious Disease"/>
            <person name="Wu L."/>
            <person name="Ma J."/>
        </authorList>
    </citation>
    <scope>NUCLEOTIDE SEQUENCE [LARGE SCALE GENOMIC DNA]</scope>
    <source>
        <strain evidence="5 6">JCM 15313</strain>
    </source>
</reference>
<evidence type="ECO:0000259" key="4">
    <source>
        <dbReference type="SMART" id="SM00822"/>
    </source>
</evidence>
<dbReference type="PANTHER" id="PTHR43115:SF4">
    <property type="entry name" value="DEHYDROGENASE_REDUCTASE SDR FAMILY MEMBER 11"/>
    <property type="match status" value="1"/>
</dbReference>
<gene>
    <name evidence="5" type="ORF">GCM10009799_05630</name>
</gene>
<accession>A0ABN2SAD8</accession>
<keyword evidence="2" id="KW-0560">Oxidoreductase</keyword>
<dbReference type="InterPro" id="IPR057326">
    <property type="entry name" value="KR_dom"/>
</dbReference>
<sequence length="240" mass="25108">MGKSLTVITGASSGIGAATARAFSGSGHPLLLLARRMERMRQLELPNAMCRAVDVTDRSAVMAAVKEAEDAYGPADVLVNNAGVMLNNPAAAQDPDEWDRMIDINIRGLLNGVHAVLPGMTERQHGTIVNVSSIAGRKSFPGSAVYSATKHAVHAASEAIRAEVAPSSVRVIVISPGFVDTELSSHITDPDVRANYQAAEAALEGGLSATTVADAILYAYRQPHNVCIREIALAATGQAV</sequence>
<dbReference type="PRINTS" id="PR00081">
    <property type="entry name" value="GDHRDH"/>
</dbReference>
<dbReference type="SMART" id="SM00822">
    <property type="entry name" value="PKS_KR"/>
    <property type="match status" value="1"/>
</dbReference>
<dbReference type="Pfam" id="PF00106">
    <property type="entry name" value="adh_short"/>
    <property type="match status" value="1"/>
</dbReference>
<name>A0ABN2SAD8_9ACTN</name>
<dbReference type="InterPro" id="IPR036291">
    <property type="entry name" value="NAD(P)-bd_dom_sf"/>
</dbReference>
<dbReference type="PANTHER" id="PTHR43115">
    <property type="entry name" value="DEHYDROGENASE/REDUCTASE SDR FAMILY MEMBER 11"/>
    <property type="match status" value="1"/>
</dbReference>
<proteinExistence type="inferred from homology"/>
<dbReference type="Gene3D" id="3.40.50.720">
    <property type="entry name" value="NAD(P)-binding Rossmann-like Domain"/>
    <property type="match status" value="1"/>
</dbReference>
<evidence type="ECO:0000256" key="3">
    <source>
        <dbReference type="RuleBase" id="RU000363"/>
    </source>
</evidence>
<keyword evidence="6" id="KW-1185">Reference proteome</keyword>
<comment type="similarity">
    <text evidence="1 3">Belongs to the short-chain dehydrogenases/reductases (SDR) family.</text>
</comment>
<evidence type="ECO:0000256" key="1">
    <source>
        <dbReference type="ARBA" id="ARBA00006484"/>
    </source>
</evidence>
<protein>
    <submittedName>
        <fullName evidence="5">SDR family oxidoreductase</fullName>
    </submittedName>
</protein>
<evidence type="ECO:0000313" key="5">
    <source>
        <dbReference type="EMBL" id="GAA1983260.1"/>
    </source>
</evidence>
<dbReference type="EMBL" id="BAAAPC010000002">
    <property type="protein sequence ID" value="GAA1983260.1"/>
    <property type="molecule type" value="Genomic_DNA"/>
</dbReference>
<dbReference type="RefSeq" id="WP_344159974.1">
    <property type="nucleotide sequence ID" value="NZ_BAAAPC010000002.1"/>
</dbReference>
<dbReference type="SUPFAM" id="SSF51735">
    <property type="entry name" value="NAD(P)-binding Rossmann-fold domains"/>
    <property type="match status" value="1"/>
</dbReference>
<dbReference type="Proteomes" id="UP001501585">
    <property type="component" value="Unassembled WGS sequence"/>
</dbReference>
<evidence type="ECO:0000313" key="6">
    <source>
        <dbReference type="Proteomes" id="UP001501585"/>
    </source>
</evidence>
<organism evidence="5 6">
    <name type="scientific">Nocardiopsis rhodophaea</name>
    <dbReference type="NCBI Taxonomy" id="280238"/>
    <lineage>
        <taxon>Bacteria</taxon>
        <taxon>Bacillati</taxon>
        <taxon>Actinomycetota</taxon>
        <taxon>Actinomycetes</taxon>
        <taxon>Streptosporangiales</taxon>
        <taxon>Nocardiopsidaceae</taxon>
        <taxon>Nocardiopsis</taxon>
    </lineage>
</organism>
<feature type="domain" description="Ketoreductase" evidence="4">
    <location>
        <begin position="4"/>
        <end position="182"/>
    </location>
</feature>
<comment type="caution">
    <text evidence="5">The sequence shown here is derived from an EMBL/GenBank/DDBJ whole genome shotgun (WGS) entry which is preliminary data.</text>
</comment>